<dbReference type="GO" id="GO:0004672">
    <property type="term" value="F:protein kinase activity"/>
    <property type="evidence" value="ECO:0007669"/>
    <property type="project" value="InterPro"/>
</dbReference>
<keyword evidence="1" id="KW-0472">Membrane</keyword>
<sequence length="641" mass="71945">MTDAPETEKKVTDLDRVLNYFMLLFKRQTGAGPGAASEVEPLQTVSGRSRMVTYDLHVDHDNMRSSRRMTLGPIGEGSGSKSKCYLAIYDSKLVVKVPPVPITDFNKYIASIKKEQEIARTVSPRECIVPGISVILSKIHPFPDEGRISAELLENAYIALLEETPELAEFLKIDGGFVFFMDLAKYVFLADAIALFHDAEEKLPAEILRDPSILDDLEKFEGRYGMENIHVGMALERVYADYENRVRKLMIRSGAASSLLLYKLQQWFFSYLSGNPVKPQGRDLTESFASQLNALLKEVADAHRETVEGYITMVSNFLSATTFSRRKLQMEGVVANILELLSWLKRKNVAIRDIKPDNLLVAGDPEKYPNFLSSPETYRIGLIDVETAVDFAPGAGETIAQPPLGGTPFYATPLHLFKNGALLSAYRDMKRAFYLQDWFAVIAMIYGAVVGSYLFPRTARQVVSLTKKIQKAVKAKQPIEQVMAGANRLFWPGAVAEFEENMGKNRDRLAALRVACFEPVRTMFIEELAIENGEADRRIKQLIGNQSFFKNKQNREQLYLFSPEKLADILEKIADKKESDPLSFAALEQIGRLKQAMQRNARTIALFRAETPNLSVYALLEIMFSIVRNFMDSPPAGPAGD</sequence>
<dbReference type="RefSeq" id="WP_012176440.1">
    <property type="nucleotide sequence ID" value="NC_009943.1"/>
</dbReference>
<accession>A8ZZ56</accession>
<evidence type="ECO:0000259" key="2">
    <source>
        <dbReference type="PROSITE" id="PS50011"/>
    </source>
</evidence>
<keyword evidence="4" id="KW-1185">Reference proteome</keyword>
<dbReference type="Gene3D" id="1.10.510.10">
    <property type="entry name" value="Transferase(Phosphotransferase) domain 1"/>
    <property type="match status" value="1"/>
</dbReference>
<dbReference type="GO" id="GO:0005524">
    <property type="term" value="F:ATP binding"/>
    <property type="evidence" value="ECO:0007669"/>
    <property type="project" value="InterPro"/>
</dbReference>
<dbReference type="HOGENOM" id="CLU_426835_0_0_7"/>
<dbReference type="EMBL" id="CP000859">
    <property type="protein sequence ID" value="ABW68829.1"/>
    <property type="molecule type" value="Genomic_DNA"/>
</dbReference>
<protein>
    <recommendedName>
        <fullName evidence="2">Protein kinase domain-containing protein</fullName>
    </recommendedName>
</protein>
<dbReference type="PROSITE" id="PS50011">
    <property type="entry name" value="PROTEIN_KINASE_DOM"/>
    <property type="match status" value="1"/>
</dbReference>
<evidence type="ECO:0000313" key="4">
    <source>
        <dbReference type="Proteomes" id="UP000008561"/>
    </source>
</evidence>
<dbReference type="SUPFAM" id="SSF56112">
    <property type="entry name" value="Protein kinase-like (PK-like)"/>
    <property type="match status" value="2"/>
</dbReference>
<dbReference type="eggNOG" id="COG0515">
    <property type="taxonomic scope" value="Bacteria"/>
</dbReference>
<dbReference type="AlphaFoldDB" id="A8ZZ56"/>
<dbReference type="Proteomes" id="UP000008561">
    <property type="component" value="Chromosome"/>
</dbReference>
<feature type="domain" description="Protein kinase" evidence="2">
    <location>
        <begin position="167"/>
        <end position="549"/>
    </location>
</feature>
<feature type="transmembrane region" description="Helical" evidence="1">
    <location>
        <begin position="438"/>
        <end position="455"/>
    </location>
</feature>
<evidence type="ECO:0000256" key="1">
    <source>
        <dbReference type="SAM" id="Phobius"/>
    </source>
</evidence>
<name>A8ZZ56_DESOH</name>
<dbReference type="InterPro" id="IPR000719">
    <property type="entry name" value="Prot_kinase_dom"/>
</dbReference>
<reference evidence="3 4" key="1">
    <citation type="submission" date="2007-10" db="EMBL/GenBank/DDBJ databases">
        <title>Complete sequence of Desulfococcus oleovorans Hxd3.</title>
        <authorList>
            <consortium name="US DOE Joint Genome Institute"/>
            <person name="Copeland A."/>
            <person name="Lucas S."/>
            <person name="Lapidus A."/>
            <person name="Barry K."/>
            <person name="Glavina del Rio T."/>
            <person name="Dalin E."/>
            <person name="Tice H."/>
            <person name="Pitluck S."/>
            <person name="Kiss H."/>
            <person name="Brettin T."/>
            <person name="Bruce D."/>
            <person name="Detter J.C."/>
            <person name="Han C."/>
            <person name="Schmutz J."/>
            <person name="Larimer F."/>
            <person name="Land M."/>
            <person name="Hauser L."/>
            <person name="Kyrpides N."/>
            <person name="Kim E."/>
            <person name="Wawrik B."/>
            <person name="Richardson P."/>
        </authorList>
    </citation>
    <scope>NUCLEOTIDE SEQUENCE [LARGE SCALE GENOMIC DNA]</scope>
    <source>
        <strain evidence="4">DSM 6200 / JCM 39069 / Hxd3</strain>
    </source>
</reference>
<dbReference type="STRING" id="96561.Dole_3026"/>
<dbReference type="OrthoDB" id="5416351at2"/>
<evidence type="ECO:0000313" key="3">
    <source>
        <dbReference type="EMBL" id="ABW68829.1"/>
    </source>
</evidence>
<gene>
    <name evidence="3" type="ordered locus">Dole_3026</name>
</gene>
<dbReference type="KEGG" id="dol:Dole_3026"/>
<organism evidence="3 4">
    <name type="scientific">Desulfosudis oleivorans (strain DSM 6200 / JCM 39069 / Hxd3)</name>
    <name type="common">Desulfococcus oleovorans</name>
    <dbReference type="NCBI Taxonomy" id="96561"/>
    <lineage>
        <taxon>Bacteria</taxon>
        <taxon>Pseudomonadati</taxon>
        <taxon>Thermodesulfobacteriota</taxon>
        <taxon>Desulfobacteria</taxon>
        <taxon>Desulfobacterales</taxon>
        <taxon>Desulfosudaceae</taxon>
        <taxon>Desulfosudis</taxon>
    </lineage>
</organism>
<keyword evidence="1" id="KW-0812">Transmembrane</keyword>
<dbReference type="InterPro" id="IPR011009">
    <property type="entry name" value="Kinase-like_dom_sf"/>
</dbReference>
<proteinExistence type="predicted"/>
<keyword evidence="1" id="KW-1133">Transmembrane helix</keyword>